<evidence type="ECO:0000256" key="1">
    <source>
        <dbReference type="ARBA" id="ARBA00022670"/>
    </source>
</evidence>
<proteinExistence type="inferred from homology"/>
<evidence type="ECO:0000256" key="5">
    <source>
        <dbReference type="RuleBase" id="RU000590"/>
    </source>
</evidence>
<accession>Q39C46</accession>
<evidence type="ECO:0000256" key="4">
    <source>
        <dbReference type="ARBA" id="ARBA00023049"/>
    </source>
</evidence>
<dbReference type="EMBL" id="CP000151">
    <property type="protein sequence ID" value="ABB09970.1"/>
    <property type="molecule type" value="Genomic_DNA"/>
</dbReference>
<dbReference type="GO" id="GO:0005737">
    <property type="term" value="C:cytoplasm"/>
    <property type="evidence" value="ECO:0007669"/>
    <property type="project" value="UniProtKB-ARBA"/>
</dbReference>
<dbReference type="InterPro" id="IPR000994">
    <property type="entry name" value="Pept_M24"/>
</dbReference>
<dbReference type="HOGENOM" id="CLU_430044_0_0_4"/>
<feature type="region of interest" description="Disordered" evidence="6">
    <location>
        <begin position="1"/>
        <end position="35"/>
    </location>
</feature>
<evidence type="ECO:0000256" key="2">
    <source>
        <dbReference type="ARBA" id="ARBA00022723"/>
    </source>
</evidence>
<keyword evidence="4" id="KW-0482">Metalloprotease</keyword>
<dbReference type="GO" id="GO:0004177">
    <property type="term" value="F:aminopeptidase activity"/>
    <property type="evidence" value="ECO:0007669"/>
    <property type="project" value="UniProtKB-KW"/>
</dbReference>
<dbReference type="KEGG" id="bur:Bcep18194_A6376"/>
<dbReference type="Pfam" id="PF00557">
    <property type="entry name" value="Peptidase_M24"/>
    <property type="match status" value="1"/>
</dbReference>
<dbReference type="GO" id="GO:0006508">
    <property type="term" value="P:proteolysis"/>
    <property type="evidence" value="ECO:0007669"/>
    <property type="project" value="UniProtKB-KW"/>
</dbReference>
<feature type="compositionally biased region" description="Basic residues" evidence="6">
    <location>
        <begin position="1"/>
        <end position="13"/>
    </location>
</feature>
<sequence>MRGRAPTVQRRRAVSGLPRACSPPRHRRPPTTMHNGLPMIDRLKYSFSGLPPYDASVADTQAGLSRLLDTARLDAVLVTSQDEYVTEYLPLANNPRYAVSGFDGSAGCGIFLSAATAQALDLPPFVLFVDGRYHLQAEQQCDPARVRIEKLGMNVTIWQAMADWLVAHGSRLARVGYDALRISVGQRDRLFEQTQAASLDWTSLADREIDRAIALPGWVVERPIFEVPESATGLSVAQNLDTLNRQLAAHTGAPDGKTAFFSCASDDLAYLLNSRGYHIPNASSHLGFLFTVGQQVALFLPEGCDRCEVTLASYPALHVIRRDVAALERFLAQFDVEHVCYGYESVNCALVDAVKRVWPQAQHADFNPVEAMRAGKTPAVLDRFRDAFARSSAAIAETMRWAKAGEPGTRHTEYDLARTINDAYGARSAVALTFPSIAANGANSAFAHYTAASADVELTEGELVLLDSGAYYEAGFATDCTRVVLRRTDPDTVAQPWQREIYTVALKACIKGLVTRFPSTAKGGDVDALVRQVCRDHGHDFGHGTGHGVGIHVHEGGVRFAPGAKYGLVPNAVISVEPGIYVPGKGGVRIENIVIIHRDDAQPDTVTFENIVTVGYDWDLIDLDLLDDDERAYLRDYERLCVERGTQVTACPLL</sequence>
<keyword evidence="3 9" id="KW-0378">Hydrolase</keyword>
<evidence type="ECO:0000259" key="7">
    <source>
        <dbReference type="Pfam" id="PF00557"/>
    </source>
</evidence>
<dbReference type="PANTHER" id="PTHR43763:SF6">
    <property type="entry name" value="XAA-PRO AMINOPEPTIDASE 1"/>
    <property type="match status" value="1"/>
</dbReference>
<organism evidence="9 10">
    <name type="scientific">Burkholderia lata (strain ATCC 17760 / DSM 23089 / LMG 22485 / NCIMB 9086 / R18194 / 383)</name>
    <dbReference type="NCBI Taxonomy" id="482957"/>
    <lineage>
        <taxon>Bacteria</taxon>
        <taxon>Pseudomonadati</taxon>
        <taxon>Pseudomonadota</taxon>
        <taxon>Betaproteobacteria</taxon>
        <taxon>Burkholderiales</taxon>
        <taxon>Burkholderiaceae</taxon>
        <taxon>Burkholderia</taxon>
        <taxon>Burkholderia cepacia complex</taxon>
    </lineage>
</organism>
<dbReference type="InterPro" id="IPR000587">
    <property type="entry name" value="Creatinase_N"/>
</dbReference>
<dbReference type="PATRIC" id="fig|482957.22.peg.3399"/>
<keyword evidence="1" id="KW-0645">Protease</keyword>
<feature type="domain" description="Creatinase N-terminal" evidence="8">
    <location>
        <begin position="64"/>
        <end position="195"/>
    </location>
</feature>
<dbReference type="InterPro" id="IPR001131">
    <property type="entry name" value="Peptidase_M24B_aminopep-P_CS"/>
</dbReference>
<evidence type="ECO:0000313" key="9">
    <source>
        <dbReference type="EMBL" id="ABB09970.1"/>
    </source>
</evidence>
<dbReference type="Pfam" id="PF01321">
    <property type="entry name" value="Creatinase_N"/>
    <property type="match status" value="1"/>
</dbReference>
<evidence type="ECO:0000259" key="8">
    <source>
        <dbReference type="Pfam" id="PF01321"/>
    </source>
</evidence>
<feature type="domain" description="Peptidase M24" evidence="7">
    <location>
        <begin position="383"/>
        <end position="597"/>
    </location>
</feature>
<dbReference type="Gene3D" id="3.90.230.10">
    <property type="entry name" value="Creatinase/methionine aminopeptidase superfamily"/>
    <property type="match status" value="1"/>
</dbReference>
<dbReference type="SUPFAM" id="SSF55920">
    <property type="entry name" value="Creatinase/aminopeptidase"/>
    <property type="match status" value="1"/>
</dbReference>
<dbReference type="SUPFAM" id="SSF53092">
    <property type="entry name" value="Creatinase/prolidase N-terminal domain"/>
    <property type="match status" value="1"/>
</dbReference>
<dbReference type="EC" id="3.4.11.9" evidence="9"/>
<dbReference type="InterPro" id="IPR036005">
    <property type="entry name" value="Creatinase/aminopeptidase-like"/>
</dbReference>
<dbReference type="AlphaFoldDB" id="Q39C46"/>
<evidence type="ECO:0000256" key="3">
    <source>
        <dbReference type="ARBA" id="ARBA00022801"/>
    </source>
</evidence>
<dbReference type="InterPro" id="IPR029149">
    <property type="entry name" value="Creatin/AminoP/Spt16_N"/>
</dbReference>
<dbReference type="Proteomes" id="UP000002705">
    <property type="component" value="Chromosome 1"/>
</dbReference>
<gene>
    <name evidence="9" type="ordered locus">Bcep18194_A6376</name>
</gene>
<evidence type="ECO:0000313" key="10">
    <source>
        <dbReference type="Proteomes" id="UP000002705"/>
    </source>
</evidence>
<dbReference type="GO" id="GO:0046872">
    <property type="term" value="F:metal ion binding"/>
    <property type="evidence" value="ECO:0007669"/>
    <property type="project" value="UniProtKB-KW"/>
</dbReference>
<keyword evidence="9" id="KW-0031">Aminopeptidase</keyword>
<keyword evidence="10" id="KW-1185">Reference proteome</keyword>
<name>Q39C46_BURL3</name>
<dbReference type="PANTHER" id="PTHR43763">
    <property type="entry name" value="XAA-PRO AMINOPEPTIDASE 1"/>
    <property type="match status" value="1"/>
</dbReference>
<dbReference type="Pfam" id="PF16189">
    <property type="entry name" value="Creatinase_N_2"/>
    <property type="match status" value="1"/>
</dbReference>
<dbReference type="GO" id="GO:0008237">
    <property type="term" value="F:metallopeptidase activity"/>
    <property type="evidence" value="ECO:0007669"/>
    <property type="project" value="UniProtKB-KW"/>
</dbReference>
<dbReference type="PROSITE" id="PS00491">
    <property type="entry name" value="PROLINE_PEPTIDASE"/>
    <property type="match status" value="1"/>
</dbReference>
<protein>
    <submittedName>
        <fullName evidence="9">Peptidase M24</fullName>
        <ecNumber evidence="9">3.4.11.9</ecNumber>
    </submittedName>
</protein>
<keyword evidence="2 5" id="KW-0479">Metal-binding</keyword>
<reference evidence="9" key="1">
    <citation type="submission" date="2009-01" db="EMBL/GenBank/DDBJ databases">
        <title>Complete sequence of chromosome 1 of Burkholderia sp. 383.</title>
        <authorList>
            <consortium name="US DOE Joint Genome Institute"/>
            <person name="Copeland A."/>
            <person name="Lucas S."/>
            <person name="Lapidus A."/>
            <person name="Barry K."/>
            <person name="Detter J.C."/>
            <person name="Glavina T."/>
            <person name="Hammon N."/>
            <person name="Israni S."/>
            <person name="Pitluck S."/>
            <person name="Chain P."/>
            <person name="Malfatti S."/>
            <person name="Shin M."/>
            <person name="Vergez L."/>
            <person name="Schmutz J."/>
            <person name="Larimer F."/>
            <person name="Land M."/>
            <person name="Kyrpides N."/>
            <person name="Lykidis A."/>
            <person name="Richardson P."/>
        </authorList>
    </citation>
    <scope>NUCLEOTIDE SEQUENCE</scope>
    <source>
        <strain evidence="9">383</strain>
    </source>
</reference>
<comment type="similarity">
    <text evidence="5">Belongs to the peptidase M24B family.</text>
</comment>
<evidence type="ECO:0000256" key="6">
    <source>
        <dbReference type="SAM" id="MobiDB-lite"/>
    </source>
</evidence>
<dbReference type="InterPro" id="IPR050422">
    <property type="entry name" value="X-Pro_aminopeptidase_P"/>
</dbReference>
<dbReference type="Gene3D" id="3.40.350.10">
    <property type="entry name" value="Creatinase/prolidase N-terminal domain"/>
    <property type="match status" value="2"/>
</dbReference>